<dbReference type="PIRSF" id="PIRSF017834">
    <property type="entry name" value="NADH-UbQ_OxRdtase_b14.5b"/>
    <property type="match status" value="1"/>
</dbReference>
<keyword evidence="7 11" id="KW-0249">Electron transport</keyword>
<comment type="caution">
    <text evidence="13">The sequence shown here is derived from an EMBL/GenBank/DDBJ whole genome shotgun (WGS) entry which is preliminary data.</text>
</comment>
<organism evidence="13 14">
    <name type="scientific">Cryptolaemus montrouzieri</name>
    <dbReference type="NCBI Taxonomy" id="559131"/>
    <lineage>
        <taxon>Eukaryota</taxon>
        <taxon>Metazoa</taxon>
        <taxon>Ecdysozoa</taxon>
        <taxon>Arthropoda</taxon>
        <taxon>Hexapoda</taxon>
        <taxon>Insecta</taxon>
        <taxon>Pterygota</taxon>
        <taxon>Neoptera</taxon>
        <taxon>Endopterygota</taxon>
        <taxon>Coleoptera</taxon>
        <taxon>Polyphaga</taxon>
        <taxon>Cucujiformia</taxon>
        <taxon>Coccinelloidea</taxon>
        <taxon>Coccinellidae</taxon>
        <taxon>Scymninae</taxon>
        <taxon>Scymnini</taxon>
        <taxon>Cryptolaemus</taxon>
    </lineage>
</organism>
<keyword evidence="10 11" id="KW-0472">Membrane</keyword>
<reference evidence="13 14" key="1">
    <citation type="journal article" date="2021" name="BMC Biol.">
        <title>Horizontally acquired antibacterial genes associated with adaptive radiation of ladybird beetles.</title>
        <authorList>
            <person name="Li H.S."/>
            <person name="Tang X.F."/>
            <person name="Huang Y.H."/>
            <person name="Xu Z.Y."/>
            <person name="Chen M.L."/>
            <person name="Du X.Y."/>
            <person name="Qiu B.Y."/>
            <person name="Chen P.T."/>
            <person name="Zhang W."/>
            <person name="Slipinski A."/>
            <person name="Escalona H.E."/>
            <person name="Waterhouse R.M."/>
            <person name="Zwick A."/>
            <person name="Pang H."/>
        </authorList>
    </citation>
    <scope>NUCLEOTIDE SEQUENCE [LARGE SCALE GENOMIC DNA]</scope>
    <source>
        <strain evidence="13">SYSU2018</strain>
    </source>
</reference>
<dbReference type="EMBL" id="JABFTP020000001">
    <property type="protein sequence ID" value="KAL3267587.1"/>
    <property type="molecule type" value="Genomic_DNA"/>
</dbReference>
<keyword evidence="9 11" id="KW-0496">Mitochondrion</keyword>
<sequence>MAGTGPKLCKSPLELLTNDGSRKPPVFNKIWGYLIGGGLGFGGSVFATIAIRRPPFSGIQRTIAISIIGAFVGNYMNNVRNEAAAERDAVFRHYVELHPEDFPPYKRIKYSEVLEPWVPIVK</sequence>
<feature type="transmembrane region" description="Helical" evidence="12">
    <location>
        <begin position="30"/>
        <end position="51"/>
    </location>
</feature>
<protein>
    <recommendedName>
        <fullName evidence="11">NADH dehydrogenase [ubiquinone] 1 subunit C2</fullName>
    </recommendedName>
</protein>
<dbReference type="PANTHER" id="PTHR13099:SF0">
    <property type="entry name" value="NADH DEHYDROGENASE [UBIQUINONE] 1 SUBUNIT C2-RELATED"/>
    <property type="match status" value="1"/>
</dbReference>
<keyword evidence="6 11" id="KW-0999">Mitochondrion inner membrane</keyword>
<dbReference type="InterPro" id="IPR009423">
    <property type="entry name" value="NDUC2"/>
</dbReference>
<evidence type="ECO:0000256" key="8">
    <source>
        <dbReference type="ARBA" id="ARBA00022989"/>
    </source>
</evidence>
<comment type="subcellular location">
    <subcellularLocation>
        <location evidence="1">Mitochondrion inner membrane</location>
        <topology evidence="1">Single-pass membrane protein</topology>
        <orientation evidence="1">Matrix side</orientation>
    </subcellularLocation>
</comment>
<dbReference type="PANTHER" id="PTHR13099">
    <property type="entry name" value="NADH-UBIQUINONE OXIDOREDUCTASE SUBUNIT B14.5B"/>
    <property type="match status" value="1"/>
</dbReference>
<evidence type="ECO:0000313" key="14">
    <source>
        <dbReference type="Proteomes" id="UP001516400"/>
    </source>
</evidence>
<evidence type="ECO:0000256" key="4">
    <source>
        <dbReference type="ARBA" id="ARBA00022660"/>
    </source>
</evidence>
<evidence type="ECO:0000256" key="2">
    <source>
        <dbReference type="ARBA" id="ARBA00008674"/>
    </source>
</evidence>
<proteinExistence type="inferred from homology"/>
<dbReference type="AlphaFoldDB" id="A0ABD2MML9"/>
<comment type="similarity">
    <text evidence="2 11">Belongs to the complex I NDUFC2 subunit family.</text>
</comment>
<name>A0ABD2MML9_9CUCU</name>
<keyword evidence="8 12" id="KW-1133">Transmembrane helix</keyword>
<dbReference type="Proteomes" id="UP001516400">
    <property type="component" value="Unassembled WGS sequence"/>
</dbReference>
<evidence type="ECO:0000256" key="3">
    <source>
        <dbReference type="ARBA" id="ARBA00022448"/>
    </source>
</evidence>
<evidence type="ECO:0000313" key="13">
    <source>
        <dbReference type="EMBL" id="KAL3267587.1"/>
    </source>
</evidence>
<evidence type="ECO:0000256" key="7">
    <source>
        <dbReference type="ARBA" id="ARBA00022982"/>
    </source>
</evidence>
<keyword evidence="4 11" id="KW-0679">Respiratory chain</keyword>
<evidence type="ECO:0000256" key="5">
    <source>
        <dbReference type="ARBA" id="ARBA00022692"/>
    </source>
</evidence>
<gene>
    <name evidence="13" type="ORF">HHI36_011705</name>
</gene>
<keyword evidence="5 12" id="KW-0812">Transmembrane</keyword>
<accession>A0ABD2MML9</accession>
<keyword evidence="14" id="KW-1185">Reference proteome</keyword>
<dbReference type="GO" id="GO:0005743">
    <property type="term" value="C:mitochondrial inner membrane"/>
    <property type="evidence" value="ECO:0007669"/>
    <property type="project" value="UniProtKB-SubCell"/>
</dbReference>
<dbReference type="Pfam" id="PF06374">
    <property type="entry name" value="NDUF_C2"/>
    <property type="match status" value="1"/>
</dbReference>
<evidence type="ECO:0000256" key="11">
    <source>
        <dbReference type="PIRNR" id="PIRNR017834"/>
    </source>
</evidence>
<evidence type="ECO:0000256" key="10">
    <source>
        <dbReference type="ARBA" id="ARBA00023136"/>
    </source>
</evidence>
<evidence type="ECO:0000256" key="12">
    <source>
        <dbReference type="SAM" id="Phobius"/>
    </source>
</evidence>
<evidence type="ECO:0000256" key="9">
    <source>
        <dbReference type="ARBA" id="ARBA00023128"/>
    </source>
</evidence>
<keyword evidence="3 11" id="KW-0813">Transport</keyword>
<comment type="function">
    <text evidence="11">Accessory subunit of the mitochondrial membrane respiratory chain NADH dehydrogenase (Complex I), that is believed not to be involved in catalysis. Complex I functions in the transfer of electrons from NADH to the respiratory chain. The immediate electron acceptor for the enzyme is believed to be ubiquinone.</text>
</comment>
<evidence type="ECO:0000256" key="6">
    <source>
        <dbReference type="ARBA" id="ARBA00022792"/>
    </source>
</evidence>
<evidence type="ECO:0000256" key="1">
    <source>
        <dbReference type="ARBA" id="ARBA00004298"/>
    </source>
</evidence>